<dbReference type="Proteomes" id="UP001202180">
    <property type="component" value="Unassembled WGS sequence"/>
</dbReference>
<keyword evidence="1" id="KW-0378">Hydrolase</keyword>
<dbReference type="RefSeq" id="WP_248478669.1">
    <property type="nucleotide sequence ID" value="NZ_JALPRF010000003.1"/>
</dbReference>
<dbReference type="InterPro" id="IPR029058">
    <property type="entry name" value="AB_hydrolase_fold"/>
</dbReference>
<dbReference type="PANTHER" id="PTHR48098:SF6">
    <property type="entry name" value="FERRI-BACILLIBACTIN ESTERASE BESA"/>
    <property type="match status" value="1"/>
</dbReference>
<proteinExistence type="predicted"/>
<keyword evidence="2" id="KW-1185">Reference proteome</keyword>
<dbReference type="EMBL" id="JALPRF010000003">
    <property type="protein sequence ID" value="MCK8494081.1"/>
    <property type="molecule type" value="Genomic_DNA"/>
</dbReference>
<dbReference type="GO" id="GO:0016787">
    <property type="term" value="F:hydrolase activity"/>
    <property type="evidence" value="ECO:0007669"/>
    <property type="project" value="UniProtKB-KW"/>
</dbReference>
<accession>A0ABT0HPI0</accession>
<dbReference type="Pfam" id="PF00756">
    <property type="entry name" value="Esterase"/>
    <property type="match status" value="1"/>
</dbReference>
<evidence type="ECO:0000313" key="2">
    <source>
        <dbReference type="Proteomes" id="UP001202180"/>
    </source>
</evidence>
<comment type="caution">
    <text evidence="1">The sequence shown here is derived from an EMBL/GenBank/DDBJ whole genome shotgun (WGS) entry which is preliminary data.</text>
</comment>
<dbReference type="InterPro" id="IPR000801">
    <property type="entry name" value="Esterase-like"/>
</dbReference>
<dbReference type="SUPFAM" id="SSF53474">
    <property type="entry name" value="alpha/beta-Hydrolases"/>
    <property type="match status" value="1"/>
</dbReference>
<evidence type="ECO:0000313" key="1">
    <source>
        <dbReference type="EMBL" id="MCK8494081.1"/>
    </source>
</evidence>
<protein>
    <submittedName>
        <fullName evidence="1">Alpha/beta hydrolase-fold protein</fullName>
    </submittedName>
</protein>
<reference evidence="1 2" key="1">
    <citation type="submission" date="2022-04" db="EMBL/GenBank/DDBJ databases">
        <title>Spirosoma sp. strain RP8 genome sequencing and assembly.</title>
        <authorList>
            <person name="Jung Y."/>
        </authorList>
    </citation>
    <scope>NUCLEOTIDE SEQUENCE [LARGE SCALE GENOMIC DNA]</scope>
    <source>
        <strain evidence="1 2">RP8</strain>
    </source>
</reference>
<organism evidence="1 2">
    <name type="scientific">Spirosoma liriopis</name>
    <dbReference type="NCBI Taxonomy" id="2937440"/>
    <lineage>
        <taxon>Bacteria</taxon>
        <taxon>Pseudomonadati</taxon>
        <taxon>Bacteroidota</taxon>
        <taxon>Cytophagia</taxon>
        <taxon>Cytophagales</taxon>
        <taxon>Cytophagaceae</taxon>
        <taxon>Spirosoma</taxon>
    </lineage>
</organism>
<gene>
    <name evidence="1" type="ORF">M0L20_19600</name>
</gene>
<dbReference type="InterPro" id="IPR050583">
    <property type="entry name" value="Mycobacterial_A85_antigen"/>
</dbReference>
<sequence length="357" mass="39867">MASPLRFELTTPVLDDRPVYVSGNFCGWHPNLDSLRLWPTGPGCYALDLPAEVELPDVLEYKFTRGGWDQAELDLAGDVPPNRVSHQKTGVLRAVVPHWRWFGLAYNPHFLPKLGMIDEEFAVPQLQTTRRVRVLVPYDYENTDKRYPVLYLHDGQNLIGAGSAYGSWEIDRRLAVLASRHHHELIVVAIDHGAENRLIEFTPDRTMAGTGEGRKYLDFVACTLKPAIDALFRTEPGTAHTGIGGSSLGGLISLYAGLVYPTVFGRLLIFSPSLWLSRTVFTTAARGRIPAGTKWYLYGGESESASMVPGLKRFVDALRKPPQQQRMAIQLTTNPQGTHSESCWGNEFPAAVEWLFY</sequence>
<dbReference type="Gene3D" id="3.40.50.1820">
    <property type="entry name" value="alpha/beta hydrolase"/>
    <property type="match status" value="1"/>
</dbReference>
<name>A0ABT0HPI0_9BACT</name>
<dbReference type="PANTHER" id="PTHR48098">
    <property type="entry name" value="ENTEROCHELIN ESTERASE-RELATED"/>
    <property type="match status" value="1"/>
</dbReference>